<comment type="caution">
    <text evidence="1">The sequence shown here is derived from an EMBL/GenBank/DDBJ whole genome shotgun (WGS) entry which is preliminary data.</text>
</comment>
<accession>A0A7C1E9Q5</accession>
<name>A0A7C1E9Q5_9CREN</name>
<reference evidence="1" key="1">
    <citation type="journal article" date="2020" name="mSystems">
        <title>Genome- and Community-Level Interaction Insights into Carbon Utilization and Element Cycling Functions of Hydrothermarchaeota in Hydrothermal Sediment.</title>
        <authorList>
            <person name="Zhou Z."/>
            <person name="Liu Y."/>
            <person name="Xu W."/>
            <person name="Pan J."/>
            <person name="Luo Z.H."/>
            <person name="Li M."/>
        </authorList>
    </citation>
    <scope>NUCLEOTIDE SEQUENCE [LARGE SCALE GENOMIC DNA]</scope>
    <source>
        <strain evidence="1">SpSt-123</strain>
    </source>
</reference>
<dbReference type="EMBL" id="DSDY01000101">
    <property type="protein sequence ID" value="HDS10621.1"/>
    <property type="molecule type" value="Genomic_DNA"/>
</dbReference>
<organism evidence="1">
    <name type="scientific">Fervidicoccus fontis</name>
    <dbReference type="NCBI Taxonomy" id="683846"/>
    <lineage>
        <taxon>Archaea</taxon>
        <taxon>Thermoproteota</taxon>
        <taxon>Thermoprotei</taxon>
        <taxon>Fervidicoccales</taxon>
        <taxon>Fervidicoccaceae</taxon>
        <taxon>Fervidicoccus</taxon>
    </lineage>
</organism>
<sequence>MSTNEEKKEEESEGKKIIAIRGIDERLYKEAARISREIGWTIGELINQSLKLFLATFPALTKKVAESTEQLVVKPTKEFIEAAKEAVKRPLLDYYLISDLEEVVLSKKDLEELDKPLVITSVQKVIVDRDVDFDLFDSKVLYLQFVDEVVVPSNYPKVRLYTKLKHVKKVSFT</sequence>
<protein>
    <submittedName>
        <fullName evidence="1">Uncharacterized protein</fullName>
    </submittedName>
</protein>
<dbReference type="AlphaFoldDB" id="A0A7C1E9Q5"/>
<proteinExistence type="predicted"/>
<gene>
    <name evidence="1" type="ORF">ENO04_03245</name>
</gene>
<evidence type="ECO:0000313" key="1">
    <source>
        <dbReference type="EMBL" id="HDS10621.1"/>
    </source>
</evidence>